<keyword evidence="6" id="KW-0539">Nucleus</keyword>
<dbReference type="STRING" id="218851.A0A2G5F275"/>
<keyword evidence="5" id="KW-0677">Repeat</keyword>
<feature type="domain" description="WD repeat-containing protein 75 second beta-propeller" evidence="8">
    <location>
        <begin position="393"/>
        <end position="631"/>
    </location>
</feature>
<feature type="repeat" description="WD" evidence="7">
    <location>
        <begin position="278"/>
        <end position="319"/>
    </location>
</feature>
<dbReference type="PROSITE" id="PS50082">
    <property type="entry name" value="WD_REPEATS_2"/>
    <property type="match status" value="1"/>
</dbReference>
<organism evidence="9 10">
    <name type="scientific">Aquilegia coerulea</name>
    <name type="common">Rocky mountain columbine</name>
    <dbReference type="NCBI Taxonomy" id="218851"/>
    <lineage>
        <taxon>Eukaryota</taxon>
        <taxon>Viridiplantae</taxon>
        <taxon>Streptophyta</taxon>
        <taxon>Embryophyta</taxon>
        <taxon>Tracheophyta</taxon>
        <taxon>Spermatophyta</taxon>
        <taxon>Magnoliopsida</taxon>
        <taxon>Ranunculales</taxon>
        <taxon>Ranunculaceae</taxon>
        <taxon>Thalictroideae</taxon>
        <taxon>Aquilegia</taxon>
    </lineage>
</organism>
<dbReference type="SUPFAM" id="SSF50978">
    <property type="entry name" value="WD40 repeat-like"/>
    <property type="match status" value="1"/>
</dbReference>
<dbReference type="PANTHER" id="PTHR45176:SF1">
    <property type="entry name" value="TRANSDUCIN FAMILY PROTEIN _ WD-40 REPEAT FAMILY PROTEIN-RELATED"/>
    <property type="match status" value="1"/>
</dbReference>
<name>A0A2G5F275_AQUCA</name>
<keyword evidence="10" id="KW-1185">Reference proteome</keyword>
<evidence type="ECO:0000256" key="4">
    <source>
        <dbReference type="ARBA" id="ARBA00022574"/>
    </source>
</evidence>
<accession>A0A2G5F275</accession>
<keyword evidence="3" id="KW-0698">rRNA processing</keyword>
<dbReference type="InterPro" id="IPR057644">
    <property type="entry name" value="Beta-prop_WDR75_2nd"/>
</dbReference>
<dbReference type="PANTHER" id="PTHR45176">
    <property type="entry name" value="TRANSDUCIN FAMILY PROTEIN / WD-40 REPEAT FAMILY PROTEIN-RELATED"/>
    <property type="match status" value="1"/>
</dbReference>
<dbReference type="PROSITE" id="PS50294">
    <property type="entry name" value="WD_REPEATS_REGION"/>
    <property type="match status" value="1"/>
</dbReference>
<dbReference type="OrthoDB" id="4096at2759"/>
<evidence type="ECO:0000256" key="7">
    <source>
        <dbReference type="PROSITE-ProRule" id="PRU00221"/>
    </source>
</evidence>
<dbReference type="InterPro" id="IPR015943">
    <property type="entry name" value="WD40/YVTN_repeat-like_dom_sf"/>
</dbReference>
<evidence type="ECO:0000256" key="1">
    <source>
        <dbReference type="ARBA" id="ARBA00004604"/>
    </source>
</evidence>
<dbReference type="InterPro" id="IPR001680">
    <property type="entry name" value="WD40_rpt"/>
</dbReference>
<evidence type="ECO:0000256" key="2">
    <source>
        <dbReference type="ARBA" id="ARBA00022517"/>
    </source>
</evidence>
<dbReference type="FunCoup" id="A0A2G5F275">
    <property type="interactions" value="3028"/>
</dbReference>
<evidence type="ECO:0000256" key="3">
    <source>
        <dbReference type="ARBA" id="ARBA00022552"/>
    </source>
</evidence>
<dbReference type="Gene3D" id="2.130.10.10">
    <property type="entry name" value="YVTN repeat-like/Quinoprotein amine dehydrogenase"/>
    <property type="match status" value="4"/>
</dbReference>
<dbReference type="InParanoid" id="A0A2G5F275"/>
<keyword evidence="4 7" id="KW-0853">WD repeat</keyword>
<dbReference type="SMART" id="SM00320">
    <property type="entry name" value="WD40"/>
    <property type="match status" value="6"/>
</dbReference>
<comment type="subcellular location">
    <subcellularLocation>
        <location evidence="1">Nucleus</location>
        <location evidence="1">Nucleolus</location>
    </subcellularLocation>
</comment>
<evidence type="ECO:0000313" key="9">
    <source>
        <dbReference type="EMBL" id="PIA62118.1"/>
    </source>
</evidence>
<dbReference type="Proteomes" id="UP000230069">
    <property type="component" value="Unassembled WGS sequence"/>
</dbReference>
<dbReference type="Pfam" id="PF23869">
    <property type="entry name" value="Beta-prop_WDR75_1st"/>
    <property type="match status" value="2"/>
</dbReference>
<dbReference type="EMBL" id="KZ305019">
    <property type="protein sequence ID" value="PIA62118.1"/>
    <property type="molecule type" value="Genomic_DNA"/>
</dbReference>
<protein>
    <recommendedName>
        <fullName evidence="8">WD repeat-containing protein 75 second beta-propeller domain-containing protein</fullName>
    </recommendedName>
</protein>
<dbReference type="AlphaFoldDB" id="A0A2G5F275"/>
<dbReference type="Pfam" id="PF23769">
    <property type="entry name" value="Beta-prop_WDR75_2nd"/>
    <property type="match status" value="1"/>
</dbReference>
<evidence type="ECO:0000259" key="8">
    <source>
        <dbReference type="Pfam" id="PF23769"/>
    </source>
</evidence>
<dbReference type="SUPFAM" id="SSF82171">
    <property type="entry name" value="DPP6 N-terminal domain-like"/>
    <property type="match status" value="1"/>
</dbReference>
<evidence type="ECO:0000313" key="10">
    <source>
        <dbReference type="Proteomes" id="UP000230069"/>
    </source>
</evidence>
<evidence type="ECO:0000256" key="6">
    <source>
        <dbReference type="ARBA" id="ARBA00023242"/>
    </source>
</evidence>
<reference evidence="9 10" key="1">
    <citation type="submission" date="2017-09" db="EMBL/GenBank/DDBJ databases">
        <title>WGS assembly of Aquilegia coerulea Goldsmith.</title>
        <authorList>
            <person name="Hodges S."/>
            <person name="Kramer E."/>
            <person name="Nordborg M."/>
            <person name="Tomkins J."/>
            <person name="Borevitz J."/>
            <person name="Derieg N."/>
            <person name="Yan J."/>
            <person name="Mihaltcheva S."/>
            <person name="Hayes R.D."/>
            <person name="Rokhsar D."/>
        </authorList>
    </citation>
    <scope>NUCLEOTIDE SEQUENCE [LARGE SCALE GENOMIC DNA]</scope>
    <source>
        <strain evidence="10">cv. Goldsmith</strain>
    </source>
</reference>
<sequence length="813" mass="89403">MITGGKTLVSHPPSFSNDGKKLLFCTGNTVSIYSTSTGMLITELEGHNADVTSVIVVPSSSNSSASKILCYCWTSSLDGTIRYWDFSAPELIRKVDIRLPVYSMVIPDLGSTPTGNNEKPSDLFAFVSVKDKNKVDDGDKSLLGQIRKCNLTKSSLVRAVLTETRYPNYITVSASGEYFGIQTKRKILVWKISAKGSKHDVKKIKLHHTKCFSVLAFHPNERILAAGDVTGRILIWRGFGNKTFSEKNEVTMKGRVVKSEEERPGVRGDDDAESCSTWHWHSNEVKVLSFSSDGAYLYSGGSEGVLVVWQLETGKKRTLPRIGAPLRYFTASQDPSLSSVSCANNRIHLLKMPSMEIMKSISGIELPYSFPEIYQGHGFAFDHTAGVVALRTESYGLQFYSLFDNREVSQIKVCERNHQPNEEVTLVLTLTALSMDGSKLATVEVKLPEEGIGGLVCLKFWDCGSYTGEFILSTVIYEPHSDTELSALAFHPTREMAVSSSSGGDFKVWVRNCNSHTKDQAPLKSGWRCHSVGSYKKKPMTAVAFSADGSVLAVAAETIITLWDPDRNVLVAVIGETLTRIAALSFVGKSEYIVSVSRDSVPQLSVWSTSTLSMSWSYKLLAEAVSCSTDLSCFAVLALLPGSSKPMALDDNRTKDRDGLILLFNVEDPVPVSTWSVKKAKGGGISFLLANPSSHDEKVAHDNPPPEMLIYINGGHEYIVFDPYSKDNIKSTRELRKSLVASEETGKYGYASIYGELPQIQFEKDQTPSAPFVPSERPWETIFSGSSHVLPPLTKLCSVFLESLLEKLPAIQE</sequence>
<proteinExistence type="predicted"/>
<keyword evidence="2" id="KW-0690">Ribosome biogenesis</keyword>
<dbReference type="InterPro" id="IPR036322">
    <property type="entry name" value="WD40_repeat_dom_sf"/>
</dbReference>
<gene>
    <name evidence="9" type="ORF">AQUCO_00200250v1</name>
</gene>
<evidence type="ECO:0000256" key="5">
    <source>
        <dbReference type="ARBA" id="ARBA00022737"/>
    </source>
</evidence>